<sequence length="362" mass="39643">MATVTLAAGRSTVAFIRAVPDWFALDRTVGQVSALYAACEKDTLRAQLTGWLEGAGVPVLVVRGFGSQSYVQVVIERDWVARTACWSHVERILLTHDQVREYELPAAAGKAGDLRWAGFARRYGLDPGQPVQWEVEALDPIELQRLVLAAVDPYIDRAVLGDCIAAEQRRRLRAFTDGWPPTLRRTASEIGLVKAPGRNEPWDPKDVTGPTPSPTVFPTLCPTVITCTERVRVAGQGLFPGAEVTPTAPYSFSYLELEWNGGVVVRGRVRALVLLALGVVKVATADPQTVRNACKDLRHADLVETVGKTSRLGAGGRPVTRQLWNLTTAGLAAAASELGRPVKEMGAQRGRRRRRVPRTRWR</sequence>
<dbReference type="EMBL" id="BAAAID010000065">
    <property type="protein sequence ID" value="GAA0950170.1"/>
    <property type="molecule type" value="Genomic_DNA"/>
</dbReference>
<comment type="caution">
    <text evidence="2">The sequence shown here is derived from an EMBL/GenBank/DDBJ whole genome shotgun (WGS) entry which is preliminary data.</text>
</comment>
<reference evidence="3" key="1">
    <citation type="journal article" date="2019" name="Int. J. Syst. Evol. Microbiol.">
        <title>The Global Catalogue of Microorganisms (GCM) 10K type strain sequencing project: providing services to taxonomists for standard genome sequencing and annotation.</title>
        <authorList>
            <consortium name="The Broad Institute Genomics Platform"/>
            <consortium name="The Broad Institute Genome Sequencing Center for Infectious Disease"/>
            <person name="Wu L."/>
            <person name="Ma J."/>
        </authorList>
    </citation>
    <scope>NUCLEOTIDE SEQUENCE [LARGE SCALE GENOMIC DNA]</scope>
    <source>
        <strain evidence="3">JCM 11444</strain>
    </source>
</reference>
<evidence type="ECO:0000313" key="3">
    <source>
        <dbReference type="Proteomes" id="UP001500418"/>
    </source>
</evidence>
<gene>
    <name evidence="2" type="ORF">GCM10009575_073080</name>
</gene>
<name>A0ABN1R360_9ACTN</name>
<dbReference type="Proteomes" id="UP001500418">
    <property type="component" value="Unassembled WGS sequence"/>
</dbReference>
<protein>
    <submittedName>
        <fullName evidence="2">Uncharacterized protein</fullName>
    </submittedName>
</protein>
<proteinExistence type="predicted"/>
<feature type="region of interest" description="Disordered" evidence="1">
    <location>
        <begin position="342"/>
        <end position="362"/>
    </location>
</feature>
<evidence type="ECO:0000313" key="2">
    <source>
        <dbReference type="EMBL" id="GAA0950170.1"/>
    </source>
</evidence>
<evidence type="ECO:0000256" key="1">
    <source>
        <dbReference type="SAM" id="MobiDB-lite"/>
    </source>
</evidence>
<keyword evidence="3" id="KW-1185">Reference proteome</keyword>
<accession>A0ABN1R360</accession>
<organism evidence="2 3">
    <name type="scientific">Streptomyces rhizosphaericus</name>
    <dbReference type="NCBI Taxonomy" id="114699"/>
    <lineage>
        <taxon>Bacteria</taxon>
        <taxon>Bacillati</taxon>
        <taxon>Actinomycetota</taxon>
        <taxon>Actinomycetes</taxon>
        <taxon>Kitasatosporales</taxon>
        <taxon>Streptomycetaceae</taxon>
        <taxon>Streptomyces</taxon>
        <taxon>Streptomyces violaceusniger group</taxon>
    </lineage>
</organism>
<feature type="compositionally biased region" description="Basic residues" evidence="1">
    <location>
        <begin position="349"/>
        <end position="362"/>
    </location>
</feature>